<reference evidence="1 2" key="1">
    <citation type="submission" date="2018-11" db="EMBL/GenBank/DDBJ databases">
        <authorList>
            <person name="Lopez-Roques C."/>
            <person name="Donnadieu C."/>
            <person name="Bouchez O."/>
            <person name="Klopp C."/>
            <person name="Cabau C."/>
            <person name="Zahm M."/>
        </authorList>
    </citation>
    <scope>NUCLEOTIDE SEQUENCE [LARGE SCALE GENOMIC DNA]</scope>
    <source>
        <strain evidence="1">RS831</strain>
        <tissue evidence="1">Whole body</tissue>
    </source>
</reference>
<gene>
    <name evidence="1" type="ORF">OJAV_G00078100</name>
</gene>
<keyword evidence="2" id="KW-1185">Reference proteome</keyword>
<sequence length="119" mass="14031">MYTFAECRNLGDDFHHKVQEIIVSTLENVAKESQLENLPQDVKMLVTDKENVMHALDSNHKHHLGTLNDREQKLLTSVSSWKIAFFKEVHDKITQQNHMRISDIHRYADFLREQLEGFQ</sequence>
<organism evidence="1 2">
    <name type="scientific">Oryzias javanicus</name>
    <name type="common">Javanese ricefish</name>
    <name type="synonym">Aplocheilus javanicus</name>
    <dbReference type="NCBI Taxonomy" id="123683"/>
    <lineage>
        <taxon>Eukaryota</taxon>
        <taxon>Metazoa</taxon>
        <taxon>Chordata</taxon>
        <taxon>Craniata</taxon>
        <taxon>Vertebrata</taxon>
        <taxon>Euteleostomi</taxon>
        <taxon>Actinopterygii</taxon>
        <taxon>Neopterygii</taxon>
        <taxon>Teleostei</taxon>
        <taxon>Neoteleostei</taxon>
        <taxon>Acanthomorphata</taxon>
        <taxon>Ovalentaria</taxon>
        <taxon>Atherinomorphae</taxon>
        <taxon>Beloniformes</taxon>
        <taxon>Adrianichthyidae</taxon>
        <taxon>Oryziinae</taxon>
        <taxon>Oryzias</taxon>
    </lineage>
</organism>
<proteinExistence type="predicted"/>
<accession>A0A437D467</accession>
<reference evidence="1 2" key="2">
    <citation type="submission" date="2019-01" db="EMBL/GenBank/DDBJ databases">
        <title>A chromosome length genome reference of the Java medaka (oryzias javanicus).</title>
        <authorList>
            <person name="Herpin A."/>
            <person name="Takehana Y."/>
            <person name="Naruse K."/>
            <person name="Ansai S."/>
            <person name="Kawaguchi M."/>
        </authorList>
    </citation>
    <scope>NUCLEOTIDE SEQUENCE [LARGE SCALE GENOMIC DNA]</scope>
    <source>
        <strain evidence="1">RS831</strain>
        <tissue evidence="1">Whole body</tissue>
    </source>
</reference>
<dbReference type="Proteomes" id="UP000283210">
    <property type="component" value="Chromosome 8"/>
</dbReference>
<name>A0A437D467_ORYJA</name>
<evidence type="ECO:0000313" key="2">
    <source>
        <dbReference type="Proteomes" id="UP000283210"/>
    </source>
</evidence>
<dbReference type="OrthoDB" id="27917at2759"/>
<evidence type="ECO:0000313" key="1">
    <source>
        <dbReference type="EMBL" id="RVE69459.1"/>
    </source>
</evidence>
<dbReference type="EMBL" id="CM012444">
    <property type="protein sequence ID" value="RVE69459.1"/>
    <property type="molecule type" value="Genomic_DNA"/>
</dbReference>
<protein>
    <submittedName>
        <fullName evidence="1">Uncharacterized protein</fullName>
    </submittedName>
</protein>
<dbReference type="AlphaFoldDB" id="A0A437D467"/>